<dbReference type="ExpressionAtlas" id="D7SNG4">
    <property type="expression patterns" value="baseline"/>
</dbReference>
<accession>D7SNG4</accession>
<dbReference type="InParanoid" id="D7SNG4"/>
<gene>
    <name evidence="1" type="ordered locus">VIT_06s0061g00050</name>
</gene>
<protein>
    <submittedName>
        <fullName evidence="1">Uncharacterized protein</fullName>
    </submittedName>
</protein>
<dbReference type="EMBL" id="FN594957">
    <property type="protein sequence ID" value="CBI17193.3"/>
    <property type="molecule type" value="Genomic_DNA"/>
</dbReference>
<reference evidence="2" key="1">
    <citation type="journal article" date="2007" name="Nature">
        <title>The grapevine genome sequence suggests ancestral hexaploidization in major angiosperm phyla.</title>
        <authorList>
            <consortium name="The French-Italian Public Consortium for Grapevine Genome Characterization."/>
            <person name="Jaillon O."/>
            <person name="Aury J.-M."/>
            <person name="Noel B."/>
            <person name="Policriti A."/>
            <person name="Clepet C."/>
            <person name="Casagrande A."/>
            <person name="Choisne N."/>
            <person name="Aubourg S."/>
            <person name="Vitulo N."/>
            <person name="Jubin C."/>
            <person name="Vezzi A."/>
            <person name="Legeai F."/>
            <person name="Hugueney P."/>
            <person name="Dasilva C."/>
            <person name="Horner D."/>
            <person name="Mica E."/>
            <person name="Jublot D."/>
            <person name="Poulain J."/>
            <person name="Bruyere C."/>
            <person name="Billault A."/>
            <person name="Segurens B."/>
            <person name="Gouyvenoux M."/>
            <person name="Ugarte E."/>
            <person name="Cattonaro F."/>
            <person name="Anthouard V."/>
            <person name="Vico V."/>
            <person name="Del Fabbro C."/>
            <person name="Alaux M."/>
            <person name="Di Gaspero G."/>
            <person name="Dumas V."/>
            <person name="Felice N."/>
            <person name="Paillard S."/>
            <person name="Juman I."/>
            <person name="Moroldo M."/>
            <person name="Scalabrin S."/>
            <person name="Canaguier A."/>
            <person name="Le Clainche I."/>
            <person name="Malacrida G."/>
            <person name="Durand E."/>
            <person name="Pesole G."/>
            <person name="Laucou V."/>
            <person name="Chatelet P."/>
            <person name="Merdinoglu D."/>
            <person name="Delledonne M."/>
            <person name="Pezzotti M."/>
            <person name="Lecharny A."/>
            <person name="Scarpelli C."/>
            <person name="Artiguenave F."/>
            <person name="Pe M.E."/>
            <person name="Valle G."/>
            <person name="Morgante M."/>
            <person name="Caboche M."/>
            <person name="Adam-Blondon A.-F."/>
            <person name="Weissenbach J."/>
            <person name="Quetier F."/>
            <person name="Wincker P."/>
        </authorList>
    </citation>
    <scope>NUCLEOTIDE SEQUENCE [LARGE SCALE GENOMIC DNA]</scope>
    <source>
        <strain evidence="2">cv. Pinot noir / PN40024</strain>
    </source>
</reference>
<evidence type="ECO:0000313" key="2">
    <source>
        <dbReference type="Proteomes" id="UP000009183"/>
    </source>
</evidence>
<dbReference type="AlphaFoldDB" id="D7SNG4"/>
<evidence type="ECO:0000313" key="1">
    <source>
        <dbReference type="EMBL" id="CBI17193.3"/>
    </source>
</evidence>
<dbReference type="Proteomes" id="UP000009183">
    <property type="component" value="Chromosome 6"/>
</dbReference>
<dbReference type="OrthoDB" id="753279at2759"/>
<proteinExistence type="predicted"/>
<dbReference type="HOGENOM" id="CLU_2150508_0_0_1"/>
<organism evidence="1 2">
    <name type="scientific">Vitis vinifera</name>
    <name type="common">Grape</name>
    <dbReference type="NCBI Taxonomy" id="29760"/>
    <lineage>
        <taxon>Eukaryota</taxon>
        <taxon>Viridiplantae</taxon>
        <taxon>Streptophyta</taxon>
        <taxon>Embryophyta</taxon>
        <taxon>Tracheophyta</taxon>
        <taxon>Spermatophyta</taxon>
        <taxon>Magnoliopsida</taxon>
        <taxon>eudicotyledons</taxon>
        <taxon>Gunneridae</taxon>
        <taxon>Pentapetalae</taxon>
        <taxon>rosids</taxon>
        <taxon>Vitales</taxon>
        <taxon>Vitaceae</taxon>
        <taxon>Viteae</taxon>
        <taxon>Vitis</taxon>
    </lineage>
</organism>
<name>D7SNG4_VITVI</name>
<dbReference type="PaxDb" id="29760-VIT_06s0061g00050.t01"/>
<sequence>MRLLPVHFKQLTTIQSELWITYTQRFQKRQKLLFQWLVPLQLKKPVETLLGAATGGLGSLDFPQKQPSVSSTVRDGISKPASCIVYASRTGFLVSIDLVVAGLVQMVLVLVT</sequence>
<keyword evidence="2" id="KW-1185">Reference proteome</keyword>